<proteinExistence type="predicted"/>
<organism evidence="1 2">
    <name type="scientific">Caligus rogercresseyi</name>
    <name type="common">Sea louse</name>
    <dbReference type="NCBI Taxonomy" id="217165"/>
    <lineage>
        <taxon>Eukaryota</taxon>
        <taxon>Metazoa</taxon>
        <taxon>Ecdysozoa</taxon>
        <taxon>Arthropoda</taxon>
        <taxon>Crustacea</taxon>
        <taxon>Multicrustacea</taxon>
        <taxon>Hexanauplia</taxon>
        <taxon>Copepoda</taxon>
        <taxon>Siphonostomatoida</taxon>
        <taxon>Caligidae</taxon>
        <taxon>Caligus</taxon>
    </lineage>
</organism>
<dbReference type="Proteomes" id="UP000595437">
    <property type="component" value="Chromosome 14"/>
</dbReference>
<protein>
    <submittedName>
        <fullName evidence="1">Uncharacterized protein</fullName>
    </submittedName>
</protein>
<name>A0A7T8JXZ1_CALRO</name>
<keyword evidence="2" id="KW-1185">Reference proteome</keyword>
<evidence type="ECO:0000313" key="2">
    <source>
        <dbReference type="Proteomes" id="UP000595437"/>
    </source>
</evidence>
<gene>
    <name evidence="1" type="ORF">FKW44_020106</name>
</gene>
<sequence>MQLLGAQIFRPTFLHSVSGWTFLTCFVSACTFEQATSHTSLSRQRALGLPYVEGAGG</sequence>
<dbReference type="AlphaFoldDB" id="A0A7T8JXZ1"/>
<accession>A0A7T8JXZ1</accession>
<evidence type="ECO:0000313" key="1">
    <source>
        <dbReference type="EMBL" id="QQP39278.1"/>
    </source>
</evidence>
<dbReference type="EMBL" id="CP045903">
    <property type="protein sequence ID" value="QQP39278.1"/>
    <property type="molecule type" value="Genomic_DNA"/>
</dbReference>
<reference evidence="2" key="1">
    <citation type="submission" date="2021-01" db="EMBL/GenBank/DDBJ databases">
        <title>Caligus Genome Assembly.</title>
        <authorList>
            <person name="Gallardo-Escarate C."/>
        </authorList>
    </citation>
    <scope>NUCLEOTIDE SEQUENCE [LARGE SCALE GENOMIC DNA]</scope>
</reference>